<reference evidence="2 3" key="1">
    <citation type="journal article" date="2016" name="Nat. Commun.">
        <title>Thousands of microbial genomes shed light on interconnected biogeochemical processes in an aquifer system.</title>
        <authorList>
            <person name="Anantharaman K."/>
            <person name="Brown C.T."/>
            <person name="Hug L.A."/>
            <person name="Sharon I."/>
            <person name="Castelle C.J."/>
            <person name="Probst A.J."/>
            <person name="Thomas B.C."/>
            <person name="Singh A."/>
            <person name="Wilkins M.J."/>
            <person name="Karaoz U."/>
            <person name="Brodie E.L."/>
            <person name="Williams K.H."/>
            <person name="Hubbard S.S."/>
            <person name="Banfield J.F."/>
        </authorList>
    </citation>
    <scope>NUCLEOTIDE SEQUENCE [LARGE SCALE GENOMIC DNA]</scope>
</reference>
<proteinExistence type="predicted"/>
<accession>A0A1G2G9B8</accession>
<sequence>MAFKEEPMEFIEDVSVSTMSYINRQWGVWFYVPGIILVILAIYSIYHPEGEQVLILPLMWFMVGYSYARARILKEFMKQFALANGFEYFEEHIVDMKGALFEKGHSKTVSNIIYGRYNNRRMRFFNYQFSIGQGKHRQTYDHTVCEITLPGIAPNILVESKKFFDFNSFKKPHQKEMPLESGFQTYFETYAPEDFDIETFELFTPDVMTTLIDMAQGYDFEFIENKLYIFQQKITTKRAELYSLFRLAQYLIITLWPRVIRLQDDIAAIHAVRKGSSQLLN</sequence>
<protein>
    <recommendedName>
        <fullName evidence="4">DUF3137 domain-containing protein</fullName>
    </recommendedName>
</protein>
<dbReference type="AlphaFoldDB" id="A0A1G2G9B8"/>
<feature type="transmembrane region" description="Helical" evidence="1">
    <location>
        <begin position="28"/>
        <end position="46"/>
    </location>
</feature>
<evidence type="ECO:0000313" key="3">
    <source>
        <dbReference type="Proteomes" id="UP000176576"/>
    </source>
</evidence>
<keyword evidence="1" id="KW-1133">Transmembrane helix</keyword>
<evidence type="ECO:0000256" key="1">
    <source>
        <dbReference type="SAM" id="Phobius"/>
    </source>
</evidence>
<dbReference type="STRING" id="1802117.A3J54_00995"/>
<keyword evidence="1" id="KW-0812">Transmembrane</keyword>
<gene>
    <name evidence="2" type="ORF">A3J54_00995</name>
</gene>
<evidence type="ECO:0000313" key="2">
    <source>
        <dbReference type="EMBL" id="OGZ46600.1"/>
    </source>
</evidence>
<dbReference type="EMBL" id="MHNN01000007">
    <property type="protein sequence ID" value="OGZ46600.1"/>
    <property type="molecule type" value="Genomic_DNA"/>
</dbReference>
<dbReference type="Proteomes" id="UP000176576">
    <property type="component" value="Unassembled WGS sequence"/>
</dbReference>
<evidence type="ECO:0008006" key="4">
    <source>
        <dbReference type="Google" id="ProtNLM"/>
    </source>
</evidence>
<organism evidence="2 3">
    <name type="scientific">Candidatus Ryanbacteria bacterium RIFCSPHIGHO2_02_FULL_45_13b</name>
    <dbReference type="NCBI Taxonomy" id="1802117"/>
    <lineage>
        <taxon>Bacteria</taxon>
        <taxon>Candidatus Ryaniibacteriota</taxon>
    </lineage>
</organism>
<name>A0A1G2G9B8_9BACT</name>
<keyword evidence="1" id="KW-0472">Membrane</keyword>
<comment type="caution">
    <text evidence="2">The sequence shown here is derived from an EMBL/GenBank/DDBJ whole genome shotgun (WGS) entry which is preliminary data.</text>
</comment>
<feature type="transmembrane region" description="Helical" evidence="1">
    <location>
        <begin position="52"/>
        <end position="68"/>
    </location>
</feature>